<proteinExistence type="predicted"/>
<dbReference type="Proteomes" id="UP000293360">
    <property type="component" value="Unassembled WGS sequence"/>
</dbReference>
<feature type="region of interest" description="Disordered" evidence="1">
    <location>
        <begin position="53"/>
        <end position="88"/>
    </location>
</feature>
<dbReference type="EMBL" id="QJNU01000118">
    <property type="protein sequence ID" value="RYP06734.1"/>
    <property type="molecule type" value="Genomic_DNA"/>
</dbReference>
<reference evidence="2 3" key="1">
    <citation type="submission" date="2018-06" db="EMBL/GenBank/DDBJ databases">
        <title>Complete Genomes of Monosporascus.</title>
        <authorList>
            <person name="Robinson A.J."/>
            <person name="Natvig D.O."/>
        </authorList>
    </citation>
    <scope>NUCLEOTIDE SEQUENCE [LARGE SCALE GENOMIC DNA]</scope>
    <source>
        <strain evidence="2 3">CBS 110550</strain>
    </source>
</reference>
<dbReference type="AlphaFoldDB" id="A0A4Q4TKU5"/>
<gene>
    <name evidence="2" type="ORF">DL764_002986</name>
</gene>
<sequence>MLVLTAIRPIGVLCLRSSCSRSYDNAVRAVFAGFKARCRHRYGVESQLLDGSVGPVAASNNNDDERDDGNESCGAEYATDDNGDDYSS</sequence>
<feature type="compositionally biased region" description="Acidic residues" evidence="1">
    <location>
        <begin position="78"/>
        <end position="88"/>
    </location>
</feature>
<comment type="caution">
    <text evidence="2">The sequence shown here is derived from an EMBL/GenBank/DDBJ whole genome shotgun (WGS) entry which is preliminary data.</text>
</comment>
<evidence type="ECO:0000256" key="1">
    <source>
        <dbReference type="SAM" id="MobiDB-lite"/>
    </source>
</evidence>
<accession>A0A4Q4TKU5</accession>
<evidence type="ECO:0000313" key="2">
    <source>
        <dbReference type="EMBL" id="RYP06734.1"/>
    </source>
</evidence>
<protein>
    <submittedName>
        <fullName evidence="2">Uncharacterized protein</fullName>
    </submittedName>
</protein>
<evidence type="ECO:0000313" key="3">
    <source>
        <dbReference type="Proteomes" id="UP000293360"/>
    </source>
</evidence>
<organism evidence="2 3">
    <name type="scientific">Monosporascus ibericus</name>
    <dbReference type="NCBI Taxonomy" id="155417"/>
    <lineage>
        <taxon>Eukaryota</taxon>
        <taxon>Fungi</taxon>
        <taxon>Dikarya</taxon>
        <taxon>Ascomycota</taxon>
        <taxon>Pezizomycotina</taxon>
        <taxon>Sordariomycetes</taxon>
        <taxon>Xylariomycetidae</taxon>
        <taxon>Xylariales</taxon>
        <taxon>Xylariales incertae sedis</taxon>
        <taxon>Monosporascus</taxon>
    </lineage>
</organism>
<name>A0A4Q4TKU5_9PEZI</name>
<keyword evidence="3" id="KW-1185">Reference proteome</keyword>